<dbReference type="Gene3D" id="3.30.450.190">
    <property type="match status" value="1"/>
</dbReference>
<comment type="catalytic activity">
    <reaction evidence="7">
        <text>GTP + H2O = GDP + phosphate + H(+)</text>
        <dbReference type="Rhea" id="RHEA:19669"/>
        <dbReference type="ChEBI" id="CHEBI:15377"/>
        <dbReference type="ChEBI" id="CHEBI:15378"/>
        <dbReference type="ChEBI" id="CHEBI:37565"/>
        <dbReference type="ChEBI" id="CHEBI:43474"/>
        <dbReference type="ChEBI" id="CHEBI:58189"/>
    </reaction>
    <physiologicalReaction direction="left-to-right" evidence="7">
        <dbReference type="Rhea" id="RHEA:19670"/>
    </physiologicalReaction>
</comment>
<evidence type="ECO:0000256" key="8">
    <source>
        <dbReference type="SAM" id="MobiDB-lite"/>
    </source>
</evidence>
<feature type="region of interest" description="Disordered" evidence="8">
    <location>
        <begin position="1"/>
        <end position="117"/>
    </location>
</feature>
<dbReference type="GO" id="GO:0012505">
    <property type="term" value="C:endomembrane system"/>
    <property type="evidence" value="ECO:0007669"/>
    <property type="project" value="UniProtKB-SubCell"/>
</dbReference>
<name>A0ABD3NXL2_9STRA</name>
<dbReference type="InterPro" id="IPR006762">
    <property type="entry name" value="Gtr1_RagA"/>
</dbReference>
<dbReference type="GO" id="GO:0016787">
    <property type="term" value="F:hydrolase activity"/>
    <property type="evidence" value="ECO:0007669"/>
    <property type="project" value="UniProtKB-KW"/>
</dbReference>
<evidence type="ECO:0000313" key="10">
    <source>
        <dbReference type="Proteomes" id="UP001530315"/>
    </source>
</evidence>
<dbReference type="PANTHER" id="PTHR11259:SF2">
    <property type="entry name" value="GH16429P"/>
    <property type="match status" value="1"/>
</dbReference>
<feature type="compositionally biased region" description="Acidic residues" evidence="8">
    <location>
        <begin position="508"/>
        <end position="518"/>
    </location>
</feature>
<dbReference type="Proteomes" id="UP001530315">
    <property type="component" value="Unassembled WGS sequence"/>
</dbReference>
<dbReference type="AlphaFoldDB" id="A0ABD3NXL2"/>
<evidence type="ECO:0008006" key="11">
    <source>
        <dbReference type="Google" id="ProtNLM"/>
    </source>
</evidence>
<feature type="compositionally biased region" description="Low complexity" evidence="8">
    <location>
        <begin position="101"/>
        <end position="114"/>
    </location>
</feature>
<evidence type="ECO:0000256" key="4">
    <source>
        <dbReference type="ARBA" id="ARBA00022801"/>
    </source>
</evidence>
<protein>
    <recommendedName>
        <fullName evidence="11">Ras-related GTP-binding protein</fullName>
    </recommendedName>
</protein>
<evidence type="ECO:0000256" key="1">
    <source>
        <dbReference type="ARBA" id="ARBA00004308"/>
    </source>
</evidence>
<evidence type="ECO:0000256" key="7">
    <source>
        <dbReference type="ARBA" id="ARBA00049117"/>
    </source>
</evidence>
<evidence type="ECO:0000256" key="3">
    <source>
        <dbReference type="ARBA" id="ARBA00022741"/>
    </source>
</evidence>
<keyword evidence="3" id="KW-0547">Nucleotide-binding</keyword>
<dbReference type="PANTHER" id="PTHR11259">
    <property type="entry name" value="RAS-RELATED GTP BINDING RAG/GTR YEAST"/>
    <property type="match status" value="1"/>
</dbReference>
<evidence type="ECO:0000256" key="6">
    <source>
        <dbReference type="ARBA" id="ARBA00023136"/>
    </source>
</evidence>
<feature type="compositionally biased region" description="Gly residues" evidence="8">
    <location>
        <begin position="33"/>
        <end position="50"/>
    </location>
</feature>
<evidence type="ECO:0000256" key="5">
    <source>
        <dbReference type="ARBA" id="ARBA00023134"/>
    </source>
</evidence>
<sequence length="607" mass="64657">MDAYYPSVNQYYDDDDDGESISSGSNDRNNGVIAGGGGMAWGRDGSGGGVHSMMGHRPDDGGGGGVPKVAAGLNDDDDDEDNFMTGFRGTGGGSGGGNGNGNSNNNNNNNGGSSANVVDFDDPRISSLPRILLMGPRRAGKTSIQRVVFHKMSPHETLFRLESTQTLERAVVDHTPLCRFTIWDFPGEQYEYGGGGHHAMGGGGIGGGIGGGVGIDKDVDADGYPVEIGADVDGNDSDNALRQQQQQLHRSNGDDQIFARATALIFVLDAQDEPYDHVLQSFTDTVTRAVRANPGIAVEVFVHKVDGELFLSDEAKYDCRRDVMQQVADELADAGLGHDAIPISYHLTSIYDHSVFEAFSRVVQRLIPELPTLEHLLNVLVSTCSMEKAYLFDVASKLYISTDSSPVDMQSVELCSDMIDVVLDVSGIYGSWGGGKRNNNAAIGSTPPTTRRRPSSSSLENGAAEDSDELRPGGETSAGDAKHKANEISGGDDDDDDDDDGLMGHDANDDDGDGEDDELLGKLVGHNQSPPFVEDDAGSAYDSESSSTIYLSNGMVLYLKEVDTMLALVCLTRAENFRKKSLINYNIGCLKKALMALPQSAKEVSEG</sequence>
<gene>
    <name evidence="9" type="ORF">ACHAW5_006408</name>
</gene>
<dbReference type="Gene3D" id="3.40.50.300">
    <property type="entry name" value="P-loop containing nucleotide triphosphate hydrolases"/>
    <property type="match status" value="2"/>
</dbReference>
<comment type="caution">
    <text evidence="9">The sequence shown here is derived from an EMBL/GenBank/DDBJ whole genome shotgun (WGS) entry which is preliminary data.</text>
</comment>
<keyword evidence="10" id="KW-1185">Reference proteome</keyword>
<comment type="subcellular location">
    <subcellularLocation>
        <location evidence="1">Endomembrane system</location>
    </subcellularLocation>
</comment>
<dbReference type="CDD" id="cd11385">
    <property type="entry name" value="RagC_like"/>
    <property type="match status" value="1"/>
</dbReference>
<feature type="compositionally biased region" description="Gly residues" evidence="8">
    <location>
        <begin position="88"/>
        <end position="100"/>
    </location>
</feature>
<keyword evidence="4" id="KW-0378">Hydrolase</keyword>
<reference evidence="9 10" key="1">
    <citation type="submission" date="2024-10" db="EMBL/GenBank/DDBJ databases">
        <title>Updated reference genomes for cyclostephanoid diatoms.</title>
        <authorList>
            <person name="Roberts W.R."/>
            <person name="Alverson A.J."/>
        </authorList>
    </citation>
    <scope>NUCLEOTIDE SEQUENCE [LARGE SCALE GENOMIC DNA]</scope>
    <source>
        <strain evidence="9 10">AJA276-08</strain>
    </source>
</reference>
<keyword evidence="6" id="KW-0472">Membrane</keyword>
<comment type="similarity">
    <text evidence="2">Belongs to the GTR/RAG GTP-binding protein family.</text>
</comment>
<proteinExistence type="inferred from homology"/>
<keyword evidence="5" id="KW-0342">GTP-binding</keyword>
<dbReference type="InterPro" id="IPR039400">
    <property type="entry name" value="RagC/D"/>
</dbReference>
<evidence type="ECO:0000256" key="2">
    <source>
        <dbReference type="ARBA" id="ARBA00007756"/>
    </source>
</evidence>
<accession>A0ABD3NXL2</accession>
<dbReference type="InterPro" id="IPR027417">
    <property type="entry name" value="P-loop_NTPase"/>
</dbReference>
<dbReference type="SUPFAM" id="SSF52540">
    <property type="entry name" value="P-loop containing nucleoside triphosphate hydrolases"/>
    <property type="match status" value="1"/>
</dbReference>
<dbReference type="Pfam" id="PF04670">
    <property type="entry name" value="Gtr1_RagA"/>
    <property type="match status" value="2"/>
</dbReference>
<feature type="region of interest" description="Disordered" evidence="8">
    <location>
        <begin position="436"/>
        <end position="540"/>
    </location>
</feature>
<dbReference type="EMBL" id="JALLAZ020001107">
    <property type="protein sequence ID" value="KAL3780590.1"/>
    <property type="molecule type" value="Genomic_DNA"/>
</dbReference>
<organism evidence="9 10">
    <name type="scientific">Stephanodiscus triporus</name>
    <dbReference type="NCBI Taxonomy" id="2934178"/>
    <lineage>
        <taxon>Eukaryota</taxon>
        <taxon>Sar</taxon>
        <taxon>Stramenopiles</taxon>
        <taxon>Ochrophyta</taxon>
        <taxon>Bacillariophyta</taxon>
        <taxon>Coscinodiscophyceae</taxon>
        <taxon>Thalassiosirophycidae</taxon>
        <taxon>Stephanodiscales</taxon>
        <taxon>Stephanodiscaceae</taxon>
        <taxon>Stephanodiscus</taxon>
    </lineage>
</organism>
<evidence type="ECO:0000313" key="9">
    <source>
        <dbReference type="EMBL" id="KAL3780590.1"/>
    </source>
</evidence>
<dbReference type="GO" id="GO:0005525">
    <property type="term" value="F:GTP binding"/>
    <property type="evidence" value="ECO:0007669"/>
    <property type="project" value="UniProtKB-KW"/>
</dbReference>
<feature type="compositionally biased region" description="Acidic residues" evidence="8">
    <location>
        <begin position="490"/>
        <end position="501"/>
    </location>
</feature>